<evidence type="ECO:0000256" key="3">
    <source>
        <dbReference type="HAMAP-Rule" id="MF_00170"/>
    </source>
</evidence>
<reference evidence="4 5" key="1">
    <citation type="journal article" date="2013" name="PLoS ONE">
        <title>Cultivation and Complete Genome Sequencing of Gloeobacter kilaueensis sp. nov., from a Lava Cave in Kilauea Caldera, Hawai'i.</title>
        <authorList>
            <person name="Saw J.H."/>
            <person name="Schatz M."/>
            <person name="Brown M.V."/>
            <person name="Kunkel D.D."/>
            <person name="Foster J.S."/>
            <person name="Shick H."/>
            <person name="Christensen S."/>
            <person name="Hou S."/>
            <person name="Wan X."/>
            <person name="Donachie S.P."/>
        </authorList>
    </citation>
    <scope>NUCLEOTIDE SEQUENCE [LARGE SCALE GENOMIC DNA]</scope>
    <source>
        <strain evidence="5">JS</strain>
    </source>
</reference>
<dbReference type="EMBL" id="CP003587">
    <property type="protein sequence ID" value="AGY60485.1"/>
    <property type="molecule type" value="Genomic_DNA"/>
</dbReference>
<dbReference type="GO" id="GO:0009052">
    <property type="term" value="P:pentose-phosphate shunt, non-oxidative branch"/>
    <property type="evidence" value="ECO:0007669"/>
    <property type="project" value="UniProtKB-UniRule"/>
</dbReference>
<dbReference type="UniPathway" id="UPA00115">
    <property type="reaction ID" value="UER00412"/>
</dbReference>
<keyword evidence="5" id="KW-1185">Reference proteome</keyword>
<dbReference type="eggNOG" id="COG0120">
    <property type="taxonomic scope" value="Bacteria"/>
</dbReference>
<dbReference type="Gene3D" id="3.30.70.260">
    <property type="match status" value="1"/>
</dbReference>
<keyword evidence="2 3" id="KW-0413">Isomerase</keyword>
<dbReference type="KEGG" id="glj:GKIL_4239"/>
<dbReference type="STRING" id="1183438.GKIL_4239"/>
<evidence type="ECO:0000256" key="1">
    <source>
        <dbReference type="ARBA" id="ARBA00001713"/>
    </source>
</evidence>
<dbReference type="EC" id="5.3.1.6" evidence="3"/>
<comment type="function">
    <text evidence="3">Catalyzes the reversible conversion of ribose-5-phosphate to ribulose 5-phosphate.</text>
</comment>
<dbReference type="PATRIC" id="fig|1183438.3.peg.4169"/>
<name>U5QS13_GLOK1</name>
<dbReference type="InterPro" id="IPR020672">
    <property type="entry name" value="Ribose5P_isomerase_typA_subgr"/>
</dbReference>
<dbReference type="SUPFAM" id="SSF75445">
    <property type="entry name" value="D-ribose-5-phosphate isomerase (RpiA), lid domain"/>
    <property type="match status" value="1"/>
</dbReference>
<dbReference type="PANTHER" id="PTHR43748:SF3">
    <property type="entry name" value="RIBOSE-5-PHOSPHATE ISOMERASE 3, CHLOROPLASTIC-RELATED"/>
    <property type="match status" value="1"/>
</dbReference>
<evidence type="ECO:0000256" key="2">
    <source>
        <dbReference type="ARBA" id="ARBA00023235"/>
    </source>
</evidence>
<sequence>MSTQTQIDQLKEAAARQAVALAQDGMVLGLGTGSTAAFAVAALGERVQAGLKIVGVPTSERTAQQARSLGIPLATLEEQPRLDLTIDGADEVEVESLALVKGLGGALLREKIVAAASTRLVIVVDAGKLVDRLGSRSPLPVEVVPFGWRTTQTRLQNMGLRPTLRLGTDGQAYLSDGGHYILDCATGPIADPAGLEIALATTIGVVESGLFIGMASQVIVARPEGIQTLQAGGEHP</sequence>
<protein>
    <recommendedName>
        <fullName evidence="3">Ribose-5-phosphate isomerase A</fullName>
        <ecNumber evidence="3">5.3.1.6</ecNumber>
    </recommendedName>
    <alternativeName>
        <fullName evidence="3">Phosphoriboisomerase A</fullName>
        <shortName evidence="3">PRI</shortName>
    </alternativeName>
</protein>
<dbReference type="HAMAP" id="MF_00170">
    <property type="entry name" value="Rib_5P_isom_A"/>
    <property type="match status" value="1"/>
</dbReference>
<evidence type="ECO:0000313" key="5">
    <source>
        <dbReference type="Proteomes" id="UP000017396"/>
    </source>
</evidence>
<dbReference type="InterPro" id="IPR004788">
    <property type="entry name" value="Ribose5P_isomerase_type_A"/>
</dbReference>
<gene>
    <name evidence="3 4" type="primary">rpiA</name>
    <name evidence="4" type="ORF">GKIL_4239</name>
</gene>
<dbReference type="Proteomes" id="UP000017396">
    <property type="component" value="Chromosome"/>
</dbReference>
<dbReference type="GO" id="GO:0004751">
    <property type="term" value="F:ribose-5-phosphate isomerase activity"/>
    <property type="evidence" value="ECO:0007669"/>
    <property type="project" value="UniProtKB-UniRule"/>
</dbReference>
<comment type="catalytic activity">
    <reaction evidence="1 3">
        <text>aldehydo-D-ribose 5-phosphate = D-ribulose 5-phosphate</text>
        <dbReference type="Rhea" id="RHEA:14657"/>
        <dbReference type="ChEBI" id="CHEBI:58121"/>
        <dbReference type="ChEBI" id="CHEBI:58273"/>
        <dbReference type="EC" id="5.3.1.6"/>
    </reaction>
</comment>
<dbReference type="AlphaFoldDB" id="U5QS13"/>
<dbReference type="SUPFAM" id="SSF100950">
    <property type="entry name" value="NagB/RpiA/CoA transferase-like"/>
    <property type="match status" value="1"/>
</dbReference>
<dbReference type="InterPro" id="IPR050262">
    <property type="entry name" value="Ribose-5P_isomerase"/>
</dbReference>
<dbReference type="OrthoDB" id="5870696at2"/>
<dbReference type="Pfam" id="PF06026">
    <property type="entry name" value="Rib_5-P_isom_A"/>
    <property type="match status" value="1"/>
</dbReference>
<dbReference type="Gene3D" id="3.40.50.1360">
    <property type="match status" value="1"/>
</dbReference>
<evidence type="ECO:0000313" key="4">
    <source>
        <dbReference type="EMBL" id="AGY60485.1"/>
    </source>
</evidence>
<comment type="similarity">
    <text evidence="3">Belongs to the ribose 5-phosphate isomerase family.</text>
</comment>
<organism evidence="4 5">
    <name type="scientific">Gloeobacter kilaueensis (strain ATCC BAA-2537 / CCAP 1431/1 / ULC 316 / JS1)</name>
    <dbReference type="NCBI Taxonomy" id="1183438"/>
    <lineage>
        <taxon>Bacteria</taxon>
        <taxon>Bacillati</taxon>
        <taxon>Cyanobacteriota</taxon>
        <taxon>Cyanophyceae</taxon>
        <taxon>Gloeobacterales</taxon>
        <taxon>Gloeobacteraceae</taxon>
        <taxon>Gloeobacter</taxon>
    </lineage>
</organism>
<dbReference type="NCBIfam" id="NF001924">
    <property type="entry name" value="PRK00702.1"/>
    <property type="match status" value="1"/>
</dbReference>
<comment type="pathway">
    <text evidence="3">Carbohydrate degradation; pentose phosphate pathway; D-ribose 5-phosphate from D-ribulose 5-phosphate (non-oxidative stage): step 1/1.</text>
</comment>
<dbReference type="InterPro" id="IPR037171">
    <property type="entry name" value="NagB/RpiA_transferase-like"/>
</dbReference>
<proteinExistence type="inferred from homology"/>
<feature type="binding site" evidence="3">
    <location>
        <begin position="101"/>
        <end position="104"/>
    </location>
    <ligand>
        <name>substrate</name>
    </ligand>
</feature>
<dbReference type="PANTHER" id="PTHR43748">
    <property type="entry name" value="RIBOSE-5-PHOSPHATE ISOMERASE 3, CHLOROPLASTIC-RELATED"/>
    <property type="match status" value="1"/>
</dbReference>
<feature type="binding site" evidence="3">
    <location>
        <begin position="32"/>
        <end position="35"/>
    </location>
    <ligand>
        <name>substrate</name>
    </ligand>
</feature>
<dbReference type="RefSeq" id="WP_023175841.1">
    <property type="nucleotide sequence ID" value="NC_022600.1"/>
</dbReference>
<feature type="binding site" evidence="3">
    <location>
        <position position="128"/>
    </location>
    <ligand>
        <name>substrate</name>
    </ligand>
</feature>
<feature type="binding site" evidence="3">
    <location>
        <begin position="87"/>
        <end position="90"/>
    </location>
    <ligand>
        <name>substrate</name>
    </ligand>
</feature>
<feature type="active site" description="Proton acceptor" evidence="3">
    <location>
        <position position="110"/>
    </location>
</feature>
<dbReference type="HOGENOM" id="CLU_056590_1_0_3"/>
<dbReference type="CDD" id="cd01398">
    <property type="entry name" value="RPI_A"/>
    <property type="match status" value="1"/>
</dbReference>
<dbReference type="NCBIfam" id="TIGR00021">
    <property type="entry name" value="rpiA"/>
    <property type="match status" value="1"/>
</dbReference>
<accession>U5QS13</accession>
<comment type="subunit">
    <text evidence="3">Homodimer.</text>
</comment>
<dbReference type="FunFam" id="3.40.50.1360:FF:000001">
    <property type="entry name" value="Ribose-5-phosphate isomerase A"/>
    <property type="match status" value="1"/>
</dbReference>